<comment type="caution">
    <text evidence="1">The sequence shown here is derived from an EMBL/GenBank/DDBJ whole genome shotgun (WGS) entry which is preliminary data.</text>
</comment>
<name>A0ABU1PTG1_9PSEU</name>
<evidence type="ECO:0000313" key="2">
    <source>
        <dbReference type="Proteomes" id="UP001268819"/>
    </source>
</evidence>
<dbReference type="EMBL" id="JAVDSG010000001">
    <property type="protein sequence ID" value="MDR6593941.1"/>
    <property type="molecule type" value="Genomic_DNA"/>
</dbReference>
<dbReference type="SUPFAM" id="SSF103032">
    <property type="entry name" value="Hypothetical protein YwqG"/>
    <property type="match status" value="1"/>
</dbReference>
<evidence type="ECO:0000313" key="1">
    <source>
        <dbReference type="EMBL" id="MDR6593941.1"/>
    </source>
</evidence>
<organism evidence="1 2">
    <name type="scientific">Saccharothrix longispora</name>
    <dbReference type="NCBI Taxonomy" id="33920"/>
    <lineage>
        <taxon>Bacteria</taxon>
        <taxon>Bacillati</taxon>
        <taxon>Actinomycetota</taxon>
        <taxon>Actinomycetes</taxon>
        <taxon>Pseudonocardiales</taxon>
        <taxon>Pseudonocardiaceae</taxon>
        <taxon>Saccharothrix</taxon>
    </lineage>
</organism>
<keyword evidence="2" id="KW-1185">Reference proteome</keyword>
<dbReference type="RefSeq" id="WP_310306922.1">
    <property type="nucleotide sequence ID" value="NZ_BAAAXB010000001.1"/>
</dbReference>
<dbReference type="Proteomes" id="UP001268819">
    <property type="component" value="Unassembled WGS sequence"/>
</dbReference>
<dbReference type="Pfam" id="PF09234">
    <property type="entry name" value="DUF1963"/>
    <property type="match status" value="1"/>
</dbReference>
<gene>
    <name evidence="1" type="ORF">J2S66_002325</name>
</gene>
<reference evidence="1 2" key="1">
    <citation type="submission" date="2023-07" db="EMBL/GenBank/DDBJ databases">
        <title>Sequencing the genomes of 1000 actinobacteria strains.</title>
        <authorList>
            <person name="Klenk H.-P."/>
        </authorList>
    </citation>
    <scope>NUCLEOTIDE SEQUENCE [LARGE SCALE GENOMIC DNA]</scope>
    <source>
        <strain evidence="1 2">DSM 43749</strain>
    </source>
</reference>
<evidence type="ECO:0008006" key="3">
    <source>
        <dbReference type="Google" id="ProtNLM"/>
    </source>
</evidence>
<sequence>MIRELRDRLGPFRDEALARGIPADDVERWSALARPCATLTAHGDGPVVGRFGGPLLLPADAPDPAHPFVASLDLAALPADATDLPLPPDGHLLLFAELEHEYDPAERGGVVHVPAGAAVAERDGRGTGDAEYPRGPLRLRIDVSLPYHEAVALPDDQGHGPLPGHPRSEDLVEAWNSTHDDIAPWGSLQLGGYSAEEAVFTDPVADAVSDAVRSVREDRWTGPVSADPADWVLLADWDAGMDVTGWEGAVVHWVVQRDDLVARRFDRVFTTFFWNP</sequence>
<dbReference type="InterPro" id="IPR015315">
    <property type="entry name" value="DUF1963"/>
</dbReference>
<proteinExistence type="predicted"/>
<dbReference type="InterPro" id="IPR035948">
    <property type="entry name" value="YwqG-like_sf"/>
</dbReference>
<protein>
    <recommendedName>
        <fullName evidence="3">DUF1963 domain-containing protein</fullName>
    </recommendedName>
</protein>
<dbReference type="Gene3D" id="2.30.320.10">
    <property type="entry name" value="YwqG-like"/>
    <property type="match status" value="1"/>
</dbReference>
<accession>A0ABU1PTG1</accession>